<sequence>MATVICVVVILFRSCVRRGEAIRGQRSQFRSRIGGDKVGGLNLLPCYLGKIRFVVFDLLHWLLQGDKIYNLQSAPLLCQGHMTGGLNLFPCYLEKIRFAVFNLLHLLLQGDMIFSLLPCYVRKIRLGDKICGFTDVATPSFEEQ</sequence>
<protein>
    <recommendedName>
        <fullName evidence="4">Secreted protein</fullName>
    </recommendedName>
</protein>
<feature type="signal peptide" evidence="1">
    <location>
        <begin position="1"/>
        <end position="21"/>
    </location>
</feature>
<dbReference type="AlphaFoldDB" id="A0A9D3UXR5"/>
<gene>
    <name evidence="2" type="ORF">J1N35_029430</name>
</gene>
<evidence type="ECO:0000256" key="1">
    <source>
        <dbReference type="SAM" id="SignalP"/>
    </source>
</evidence>
<comment type="caution">
    <text evidence="2">The sequence shown here is derived from an EMBL/GenBank/DDBJ whole genome shotgun (WGS) entry which is preliminary data.</text>
</comment>
<proteinExistence type="predicted"/>
<dbReference type="EMBL" id="JAIQCV010000009">
    <property type="protein sequence ID" value="KAH1064443.1"/>
    <property type="molecule type" value="Genomic_DNA"/>
</dbReference>
<accession>A0A9D3UXR5</accession>
<evidence type="ECO:0008006" key="4">
    <source>
        <dbReference type="Google" id="ProtNLM"/>
    </source>
</evidence>
<keyword evidence="3" id="KW-1185">Reference proteome</keyword>
<feature type="non-terminal residue" evidence="2">
    <location>
        <position position="144"/>
    </location>
</feature>
<reference evidence="2 3" key="1">
    <citation type="journal article" date="2021" name="Plant Biotechnol. J.">
        <title>Multi-omics assisted identification of the key and species-specific regulatory components of drought-tolerant mechanisms in Gossypium stocksii.</title>
        <authorList>
            <person name="Yu D."/>
            <person name="Ke L."/>
            <person name="Zhang D."/>
            <person name="Wu Y."/>
            <person name="Sun Y."/>
            <person name="Mei J."/>
            <person name="Sun J."/>
            <person name="Sun Y."/>
        </authorList>
    </citation>
    <scope>NUCLEOTIDE SEQUENCE [LARGE SCALE GENOMIC DNA]</scope>
    <source>
        <strain evidence="3">cv. E1</strain>
        <tissue evidence="2">Leaf</tissue>
    </source>
</reference>
<keyword evidence="1" id="KW-0732">Signal</keyword>
<evidence type="ECO:0000313" key="2">
    <source>
        <dbReference type="EMBL" id="KAH1064443.1"/>
    </source>
</evidence>
<name>A0A9D3UXR5_9ROSI</name>
<organism evidence="2 3">
    <name type="scientific">Gossypium stocksii</name>
    <dbReference type="NCBI Taxonomy" id="47602"/>
    <lineage>
        <taxon>Eukaryota</taxon>
        <taxon>Viridiplantae</taxon>
        <taxon>Streptophyta</taxon>
        <taxon>Embryophyta</taxon>
        <taxon>Tracheophyta</taxon>
        <taxon>Spermatophyta</taxon>
        <taxon>Magnoliopsida</taxon>
        <taxon>eudicotyledons</taxon>
        <taxon>Gunneridae</taxon>
        <taxon>Pentapetalae</taxon>
        <taxon>rosids</taxon>
        <taxon>malvids</taxon>
        <taxon>Malvales</taxon>
        <taxon>Malvaceae</taxon>
        <taxon>Malvoideae</taxon>
        <taxon>Gossypium</taxon>
    </lineage>
</organism>
<dbReference type="Proteomes" id="UP000828251">
    <property type="component" value="Unassembled WGS sequence"/>
</dbReference>
<evidence type="ECO:0000313" key="3">
    <source>
        <dbReference type="Proteomes" id="UP000828251"/>
    </source>
</evidence>
<feature type="chain" id="PRO_5038890934" description="Secreted protein" evidence="1">
    <location>
        <begin position="22"/>
        <end position="144"/>
    </location>
</feature>